<dbReference type="EMBL" id="MT774379">
    <property type="protein sequence ID" value="QOR58446.1"/>
    <property type="molecule type" value="Genomic_DNA"/>
</dbReference>
<proteinExistence type="predicted"/>
<dbReference type="GeneID" id="65128917"/>
<protein>
    <recommendedName>
        <fullName evidence="3">Lysis regulatory protein</fullName>
    </recommendedName>
</protein>
<name>A0A7M1RVY1_9CAUD</name>
<reference evidence="1 2" key="1">
    <citation type="submission" date="2020-07" db="EMBL/GenBank/DDBJ databases">
        <title>Taxonomic proposal: Crassvirales, a new order of highly abundant and diverse bacterial viruses.</title>
        <authorList>
            <person name="Shkoporov A.N."/>
            <person name="Stockdale S.R."/>
            <person name="Guerin E."/>
            <person name="Ross R.P."/>
            <person name="Hill C."/>
        </authorList>
    </citation>
    <scope>NUCLEOTIDE SEQUENCE [LARGE SCALE GENOMIC DNA]</scope>
</reference>
<organism evidence="1 2">
    <name type="scientific">uncultured phage cr118_1</name>
    <dbReference type="NCBI Taxonomy" id="2772063"/>
    <lineage>
        <taxon>Viruses</taxon>
        <taxon>Duplodnaviria</taxon>
        <taxon>Heunggongvirae</taxon>
        <taxon>Uroviricota</taxon>
        <taxon>Caudoviricetes</taxon>
        <taxon>Crassvirales</taxon>
        <taxon>Suoliviridae</taxon>
        <taxon>Uncouvirinae</taxon>
        <taxon>Besingivirus</taxon>
        <taxon>Besingivirus coli</taxon>
    </lineage>
</organism>
<evidence type="ECO:0000313" key="1">
    <source>
        <dbReference type="EMBL" id="QOR58446.1"/>
    </source>
</evidence>
<dbReference type="Proteomes" id="UP000594051">
    <property type="component" value="Segment"/>
</dbReference>
<dbReference type="KEGG" id="vg:65128917"/>
<evidence type="ECO:0008006" key="3">
    <source>
        <dbReference type="Google" id="ProtNLM"/>
    </source>
</evidence>
<evidence type="ECO:0000313" key="2">
    <source>
        <dbReference type="Proteomes" id="UP000594051"/>
    </source>
</evidence>
<dbReference type="RefSeq" id="YP_010110604.1">
    <property type="nucleotide sequence ID" value="NC_055872.1"/>
</dbReference>
<accession>A0A7M1RVY1</accession>
<keyword evidence="2" id="KW-1185">Reference proteome</keyword>
<sequence length="206" mass="24703">MKRTIFVLILMSLSLLFNVILFKLYKKTDNELGIEKNNRIAYESLVNETQADNRVLRLKLSDLRHSYDKSVQTIDSVRKVLNIKDKELKQALLNKTEIHDTTVVKVEVKNDCSFNIVIKHNDLTISTISMDSIGNLTEILDINNDQYIYIYRRKEYRNKYRNKKFSDFWIRLFHFDFKKDEIYRHEQFNTNDLIETKETRLIVIDE</sequence>